<dbReference type="CDD" id="cd01014">
    <property type="entry name" value="nicotinamidase_related"/>
    <property type="match status" value="1"/>
</dbReference>
<dbReference type="InterPro" id="IPR050272">
    <property type="entry name" value="Isochorismatase-like_hydrls"/>
</dbReference>
<dbReference type="Proteomes" id="UP000598820">
    <property type="component" value="Unassembled WGS sequence"/>
</dbReference>
<feature type="domain" description="Isochorismatase-like" evidence="2">
    <location>
        <begin position="8"/>
        <end position="182"/>
    </location>
</feature>
<evidence type="ECO:0000256" key="1">
    <source>
        <dbReference type="ARBA" id="ARBA00022801"/>
    </source>
</evidence>
<accession>A0A926XYA3</accession>
<evidence type="ECO:0000313" key="4">
    <source>
        <dbReference type="Proteomes" id="UP000598820"/>
    </source>
</evidence>
<sequence>MTFENVPALLLIDIQQGFDDVSYWGNHRNNLDAESNCKRLLDHWRTQTWPVFHIQHCSANPTSLLADGQPGNKFKEIVQPLAGEPIIRKQVNSAFIGTDLQQRLAEAGIKTLVIAGLTTDHCVSTTTRMAGNYGYDTFVVSDATATFNRKGYNGEEYSADQIHATALASLHGEFATVTTTSQLLMMGLNPV</sequence>
<protein>
    <submittedName>
        <fullName evidence="3">Cysteine hydrolase</fullName>
    </submittedName>
</protein>
<organism evidence="3 4">
    <name type="scientific">Spirosoma profusum</name>
    <dbReference type="NCBI Taxonomy" id="2771354"/>
    <lineage>
        <taxon>Bacteria</taxon>
        <taxon>Pseudomonadati</taxon>
        <taxon>Bacteroidota</taxon>
        <taxon>Cytophagia</taxon>
        <taxon>Cytophagales</taxon>
        <taxon>Cytophagaceae</taxon>
        <taxon>Spirosoma</taxon>
    </lineage>
</organism>
<dbReference type="InterPro" id="IPR000868">
    <property type="entry name" value="Isochorismatase-like_dom"/>
</dbReference>
<dbReference type="PANTHER" id="PTHR43540">
    <property type="entry name" value="PEROXYUREIDOACRYLATE/UREIDOACRYLATE AMIDOHYDROLASE-RELATED"/>
    <property type="match status" value="1"/>
</dbReference>
<reference evidence="3" key="1">
    <citation type="submission" date="2020-09" db="EMBL/GenBank/DDBJ databases">
        <authorList>
            <person name="Kim M.K."/>
        </authorList>
    </citation>
    <scope>NUCLEOTIDE SEQUENCE</scope>
    <source>
        <strain evidence="3">BT702</strain>
    </source>
</reference>
<dbReference type="AlphaFoldDB" id="A0A926XYA3"/>
<keyword evidence="4" id="KW-1185">Reference proteome</keyword>
<proteinExistence type="predicted"/>
<dbReference type="PANTHER" id="PTHR43540:SF1">
    <property type="entry name" value="ISOCHORISMATASE HYDROLASE"/>
    <property type="match status" value="1"/>
</dbReference>
<keyword evidence="1 3" id="KW-0378">Hydrolase</keyword>
<dbReference type="EMBL" id="JACWZY010000019">
    <property type="protein sequence ID" value="MBD2703088.1"/>
    <property type="molecule type" value="Genomic_DNA"/>
</dbReference>
<dbReference type="GO" id="GO:0016787">
    <property type="term" value="F:hydrolase activity"/>
    <property type="evidence" value="ECO:0007669"/>
    <property type="project" value="UniProtKB-KW"/>
</dbReference>
<dbReference type="SUPFAM" id="SSF52499">
    <property type="entry name" value="Isochorismatase-like hydrolases"/>
    <property type="match status" value="1"/>
</dbReference>
<dbReference type="Pfam" id="PF00857">
    <property type="entry name" value="Isochorismatase"/>
    <property type="match status" value="1"/>
</dbReference>
<evidence type="ECO:0000259" key="2">
    <source>
        <dbReference type="Pfam" id="PF00857"/>
    </source>
</evidence>
<comment type="caution">
    <text evidence="3">The sequence shown here is derived from an EMBL/GenBank/DDBJ whole genome shotgun (WGS) entry which is preliminary data.</text>
</comment>
<dbReference type="InterPro" id="IPR036380">
    <property type="entry name" value="Isochorismatase-like_sf"/>
</dbReference>
<name>A0A926XYA3_9BACT</name>
<evidence type="ECO:0000313" key="3">
    <source>
        <dbReference type="EMBL" id="MBD2703088.1"/>
    </source>
</evidence>
<dbReference type="Gene3D" id="3.40.50.850">
    <property type="entry name" value="Isochorismatase-like"/>
    <property type="match status" value="1"/>
</dbReference>
<gene>
    <name evidence="3" type="ORF">IC229_20745</name>
</gene>